<protein>
    <submittedName>
        <fullName evidence="2">Uncharacterized protein</fullName>
    </submittedName>
</protein>
<evidence type="ECO:0000313" key="3">
    <source>
        <dbReference type="Proteomes" id="UP000187283"/>
    </source>
</evidence>
<keyword evidence="3" id="KW-1185">Reference proteome</keyword>
<feature type="compositionally biased region" description="Gly residues" evidence="1">
    <location>
        <begin position="298"/>
        <end position="309"/>
    </location>
</feature>
<comment type="caution">
    <text evidence="2">The sequence shown here is derived from an EMBL/GenBank/DDBJ whole genome shotgun (WGS) entry which is preliminary data.</text>
</comment>
<dbReference type="OrthoDB" id="10578366at2759"/>
<sequence>MKFYSYPKFRAIVCVCFFGLYTVNGSTKNPSELSNAISGKKSVSIGQLPKATTTSAHSPAAEKANLNARQDDANVPDGTEDVDVEELETFPNAKKRKRSANKPSTKLAKTKSRSTTMRSKLAKRTHANNKRPRAKKHAKPARAISKTLERSAPAAPSPSKSSASHAGTRKRVSRRLDQAAPPPPPPPPAPQQQKQETGGKMVPVPSAAAASPHNNTGHPSFSKLDYVPVPNNVADPPQKPAPPKALYFGEKTLSSPKPSNSTADNGQKQAGAAPKDVAPAGNGQKQDAVPATATATGTGTGEKQWGGAGGWGGWGGNNWGWGWGGNNWGWGGQGCGGNQYVCQGNDYLQCSNGNYIQRFCGYGTRCQVINNGGIICGY</sequence>
<feature type="compositionally biased region" description="Basic residues" evidence="1">
    <location>
        <begin position="120"/>
        <end position="140"/>
    </location>
</feature>
<accession>A0A1R1XBK6</accession>
<feature type="compositionally biased region" description="Pro residues" evidence="1">
    <location>
        <begin position="180"/>
        <end position="190"/>
    </location>
</feature>
<proteinExistence type="predicted"/>
<dbReference type="EMBL" id="LSSN01004182">
    <property type="protein sequence ID" value="OMJ11997.1"/>
    <property type="molecule type" value="Genomic_DNA"/>
</dbReference>
<organism evidence="2 3">
    <name type="scientific">Smittium culicis</name>
    <dbReference type="NCBI Taxonomy" id="133412"/>
    <lineage>
        <taxon>Eukaryota</taxon>
        <taxon>Fungi</taxon>
        <taxon>Fungi incertae sedis</taxon>
        <taxon>Zoopagomycota</taxon>
        <taxon>Kickxellomycotina</taxon>
        <taxon>Harpellomycetes</taxon>
        <taxon>Harpellales</taxon>
        <taxon>Legeriomycetaceae</taxon>
        <taxon>Smittium</taxon>
    </lineage>
</organism>
<name>A0A1R1XBK6_9FUNG</name>
<dbReference type="Proteomes" id="UP000187283">
    <property type="component" value="Unassembled WGS sequence"/>
</dbReference>
<feature type="region of interest" description="Disordered" evidence="1">
    <location>
        <begin position="49"/>
        <end position="309"/>
    </location>
</feature>
<feature type="compositionally biased region" description="Low complexity" evidence="1">
    <location>
        <begin position="151"/>
        <end position="166"/>
    </location>
</feature>
<dbReference type="AlphaFoldDB" id="A0A1R1XBK6"/>
<feature type="compositionally biased region" description="Low complexity" evidence="1">
    <location>
        <begin position="202"/>
        <end position="212"/>
    </location>
</feature>
<reference evidence="2 3" key="1">
    <citation type="submission" date="2017-01" db="EMBL/GenBank/DDBJ databases">
        <authorList>
            <person name="Mah S.A."/>
            <person name="Swanson W.J."/>
            <person name="Moy G.W."/>
            <person name="Vacquier V.D."/>
        </authorList>
    </citation>
    <scope>NUCLEOTIDE SEQUENCE [LARGE SCALE GENOMIC DNA]</scope>
    <source>
        <strain evidence="2 3">GSMNP</strain>
    </source>
</reference>
<evidence type="ECO:0000256" key="1">
    <source>
        <dbReference type="SAM" id="MobiDB-lite"/>
    </source>
</evidence>
<feature type="compositionally biased region" description="Polar residues" evidence="1">
    <location>
        <begin position="252"/>
        <end position="268"/>
    </location>
</feature>
<gene>
    <name evidence="2" type="ORF">AYI70_g9376</name>
</gene>
<feature type="compositionally biased region" description="Acidic residues" evidence="1">
    <location>
        <begin position="78"/>
        <end position="88"/>
    </location>
</feature>
<evidence type="ECO:0000313" key="2">
    <source>
        <dbReference type="EMBL" id="OMJ11997.1"/>
    </source>
</evidence>